<dbReference type="OrthoDB" id="9768177at2"/>
<dbReference type="SUPFAM" id="SSF56935">
    <property type="entry name" value="Porins"/>
    <property type="match status" value="1"/>
</dbReference>
<accession>A0A2T3HLM7</accession>
<dbReference type="InterPro" id="IPR023996">
    <property type="entry name" value="TonB-dep_OMP_SusC/RagA"/>
</dbReference>
<evidence type="ECO:0000256" key="3">
    <source>
        <dbReference type="ARBA" id="ARBA00022452"/>
    </source>
</evidence>
<keyword evidence="4 7" id="KW-0812">Transmembrane</keyword>
<comment type="caution">
    <text evidence="10">The sequence shown here is derived from an EMBL/GenBank/DDBJ whole genome shotgun (WGS) entry which is preliminary data.</text>
</comment>
<dbReference type="InterPro" id="IPR008969">
    <property type="entry name" value="CarboxyPept-like_regulatory"/>
</dbReference>
<dbReference type="Pfam" id="PF13715">
    <property type="entry name" value="CarbopepD_reg_2"/>
    <property type="match status" value="1"/>
</dbReference>
<keyword evidence="8" id="KW-0732">Signal</keyword>
<dbReference type="Pfam" id="PF07715">
    <property type="entry name" value="Plug"/>
    <property type="match status" value="1"/>
</dbReference>
<dbReference type="InterPro" id="IPR037066">
    <property type="entry name" value="Plug_dom_sf"/>
</dbReference>
<keyword evidence="3 7" id="KW-1134">Transmembrane beta strand</keyword>
<gene>
    <name evidence="10" type="ORF">C7T94_12255</name>
</gene>
<protein>
    <submittedName>
        <fullName evidence="10">SusC/RagA family TonB-linked outer membrane protein</fullName>
    </submittedName>
</protein>
<dbReference type="InterPro" id="IPR023997">
    <property type="entry name" value="TonB-dep_OMP_SusC/RagA_CS"/>
</dbReference>
<sequence length="1073" mass="116984">MNRKSTLFLVFLLFACTTFAQQTIRGKITDAETGEAIPGVSVVVKGTTSGVSSQPDGTYSIITSANGAVLVFSSVGYLSQEIPAGTRTQISVAMRSSNTELSEVVVTALGIRREERSIGYSAQQVKGENLTFTKEQNVIGSLAGKVSGVQVTGSSGASMGGTQKVKIRSVNSITGNGSPLMVVDGTPIAQNNFGGDANGVDYGNVSQDINPEDIESVNVLKGPAASALYGIRGQYGVILITTKKGSRGAKKVSVNLNTSYMQERVGNFMPLQNIYGVGNNQTFLTLANGQKYVNGNDESWGPKMDGTPVRMYYSFYPQDPQFGQLTPFVPQPDNIKDFFETGHNVNNGISLTGNTEKSNYRVSYNNAYINGTIPNTWLKRNNLGFAGSFDLAEKLKLGINANYANNEGQRPTQGYQGSFTGAVQWFQRNLDINRLRSYKYPDGTIMNWNVNPTSAGIITNNRPSDWNNPFFDAYESLNNDSRDRLFGDINLSYQVLPSLKLSGFVRSDMYTQNISHKEAAGGRLLDGYSVNKYQNTENNYEFLAEFQKKFGDMSLNLNAGANLYTLNFDFTSQATVGGLSSPGLYTIAASVDRPVSTSGRRRKHVRSAYAMASVGFKDIYFLDASIRNDVSSTLPSNNNSYVYPSVSGSMMFSELLKWEPLSFGKLRASYAIAGSDLDPYQILMAYGLGSVYQTNTSSINTILVPDLLKNPNIKPAFARAFEVGTDLKFFGDRLGLEFTWYMQRNKDQIINLSVSGASGFDRTIVNAGLIENKGIELSLNALPVKSKFLTWNTSINLARNRNKVVDLYPGVDVYELDANLYSSQTMFLNSTRGASFGNLVGPGYQVDPATGKYVLGADNLPVTATNKDFGSVLPQFTGGFVNNFRIGSFDLAAVIDFQQGGKFFSWSRMLAVKSGQALETAGLNENGVNVREPLANGGGVRMNGIYAPGTRQTINGVSTDVGGREFNGYVDARSYYRNAIGTRIYDEWVYDASFVKLREVSLGYNLSADLLKKTPFRAAKLAVIARNPVMIWQKAPKGIDPSELSSGSAAISWIEKGELQTVRSFGLNLNLTF</sequence>
<comment type="subcellular location">
    <subcellularLocation>
        <location evidence="1 7">Cell outer membrane</location>
        <topology evidence="1 7">Multi-pass membrane protein</topology>
    </subcellularLocation>
</comment>
<evidence type="ECO:0000313" key="10">
    <source>
        <dbReference type="EMBL" id="PST83345.1"/>
    </source>
</evidence>
<dbReference type="GO" id="GO:0009279">
    <property type="term" value="C:cell outer membrane"/>
    <property type="evidence" value="ECO:0007669"/>
    <property type="project" value="UniProtKB-SubCell"/>
</dbReference>
<dbReference type="AlphaFoldDB" id="A0A2T3HLM7"/>
<dbReference type="NCBIfam" id="TIGR04057">
    <property type="entry name" value="SusC_RagA_signa"/>
    <property type="match status" value="1"/>
</dbReference>
<proteinExistence type="inferred from homology"/>
<keyword evidence="6 7" id="KW-0998">Cell outer membrane</keyword>
<dbReference type="SUPFAM" id="SSF49464">
    <property type="entry name" value="Carboxypeptidase regulatory domain-like"/>
    <property type="match status" value="1"/>
</dbReference>
<feature type="domain" description="TonB-dependent receptor plug" evidence="9">
    <location>
        <begin position="116"/>
        <end position="237"/>
    </location>
</feature>
<evidence type="ECO:0000256" key="8">
    <source>
        <dbReference type="SAM" id="SignalP"/>
    </source>
</evidence>
<dbReference type="RefSeq" id="WP_107215605.1">
    <property type="nucleotide sequence ID" value="NZ_KZ686269.1"/>
</dbReference>
<evidence type="ECO:0000256" key="5">
    <source>
        <dbReference type="ARBA" id="ARBA00023136"/>
    </source>
</evidence>
<feature type="signal peptide" evidence="8">
    <location>
        <begin position="1"/>
        <end position="20"/>
    </location>
</feature>
<dbReference type="InterPro" id="IPR012910">
    <property type="entry name" value="Plug_dom"/>
</dbReference>
<dbReference type="Gene3D" id="2.170.130.10">
    <property type="entry name" value="TonB-dependent receptor, plug domain"/>
    <property type="match status" value="1"/>
</dbReference>
<dbReference type="Gene3D" id="2.60.40.1120">
    <property type="entry name" value="Carboxypeptidase-like, regulatory domain"/>
    <property type="match status" value="1"/>
</dbReference>
<evidence type="ECO:0000256" key="7">
    <source>
        <dbReference type="PROSITE-ProRule" id="PRU01360"/>
    </source>
</evidence>
<feature type="chain" id="PRO_5015543173" evidence="8">
    <location>
        <begin position="21"/>
        <end position="1073"/>
    </location>
</feature>
<evidence type="ECO:0000256" key="2">
    <source>
        <dbReference type="ARBA" id="ARBA00022448"/>
    </source>
</evidence>
<reference evidence="10 11" key="1">
    <citation type="submission" date="2018-03" db="EMBL/GenBank/DDBJ databases">
        <authorList>
            <person name="Keele B.F."/>
        </authorList>
    </citation>
    <scope>NUCLEOTIDE SEQUENCE [LARGE SCALE GENOMIC DNA]</scope>
    <source>
        <strain evidence="10 11">YL28-9</strain>
    </source>
</reference>
<dbReference type="Proteomes" id="UP000240912">
    <property type="component" value="Unassembled WGS sequence"/>
</dbReference>
<dbReference type="EMBL" id="PYLS01000005">
    <property type="protein sequence ID" value="PST83345.1"/>
    <property type="molecule type" value="Genomic_DNA"/>
</dbReference>
<evidence type="ECO:0000259" key="9">
    <source>
        <dbReference type="Pfam" id="PF07715"/>
    </source>
</evidence>
<keyword evidence="2 7" id="KW-0813">Transport</keyword>
<dbReference type="InterPro" id="IPR036942">
    <property type="entry name" value="Beta-barrel_TonB_sf"/>
</dbReference>
<dbReference type="NCBIfam" id="TIGR04056">
    <property type="entry name" value="OMP_RagA_SusC"/>
    <property type="match status" value="1"/>
</dbReference>
<evidence type="ECO:0000256" key="4">
    <source>
        <dbReference type="ARBA" id="ARBA00022692"/>
    </source>
</evidence>
<dbReference type="PROSITE" id="PS51257">
    <property type="entry name" value="PROKAR_LIPOPROTEIN"/>
    <property type="match status" value="1"/>
</dbReference>
<name>A0A2T3HLM7_9SPHI</name>
<keyword evidence="11" id="KW-1185">Reference proteome</keyword>
<dbReference type="PROSITE" id="PS52016">
    <property type="entry name" value="TONB_DEPENDENT_REC_3"/>
    <property type="match status" value="1"/>
</dbReference>
<evidence type="ECO:0000256" key="1">
    <source>
        <dbReference type="ARBA" id="ARBA00004571"/>
    </source>
</evidence>
<evidence type="ECO:0000256" key="6">
    <source>
        <dbReference type="ARBA" id="ARBA00023237"/>
    </source>
</evidence>
<evidence type="ECO:0000313" key="11">
    <source>
        <dbReference type="Proteomes" id="UP000240912"/>
    </source>
</evidence>
<comment type="similarity">
    <text evidence="7">Belongs to the TonB-dependent receptor family.</text>
</comment>
<keyword evidence="5 7" id="KW-0472">Membrane</keyword>
<dbReference type="InterPro" id="IPR039426">
    <property type="entry name" value="TonB-dep_rcpt-like"/>
</dbReference>
<dbReference type="Gene3D" id="2.40.170.20">
    <property type="entry name" value="TonB-dependent receptor, beta-barrel domain"/>
    <property type="match status" value="1"/>
</dbReference>
<organism evidence="10 11">
    <name type="scientific">Pedobacter yulinensis</name>
    <dbReference type="NCBI Taxonomy" id="2126353"/>
    <lineage>
        <taxon>Bacteria</taxon>
        <taxon>Pseudomonadati</taxon>
        <taxon>Bacteroidota</taxon>
        <taxon>Sphingobacteriia</taxon>
        <taxon>Sphingobacteriales</taxon>
        <taxon>Sphingobacteriaceae</taxon>
        <taxon>Pedobacter</taxon>
    </lineage>
</organism>